<evidence type="ECO:0000259" key="2">
    <source>
        <dbReference type="Pfam" id="PF00345"/>
    </source>
</evidence>
<organism evidence="3 4">
    <name type="scientific">Bosea vaviloviae</name>
    <dbReference type="NCBI Taxonomy" id="1526658"/>
    <lineage>
        <taxon>Bacteria</taxon>
        <taxon>Pseudomonadati</taxon>
        <taxon>Pseudomonadota</taxon>
        <taxon>Alphaproteobacteria</taxon>
        <taxon>Hyphomicrobiales</taxon>
        <taxon>Boseaceae</taxon>
        <taxon>Bosea</taxon>
    </lineage>
</organism>
<name>A0A1D7U382_9HYPH</name>
<dbReference type="GO" id="GO:0071555">
    <property type="term" value="P:cell wall organization"/>
    <property type="evidence" value="ECO:0007669"/>
    <property type="project" value="InterPro"/>
</dbReference>
<dbReference type="Proteomes" id="UP000094969">
    <property type="component" value="Chromosome"/>
</dbReference>
<dbReference type="SUPFAM" id="SSF49354">
    <property type="entry name" value="PapD-like"/>
    <property type="match status" value="1"/>
</dbReference>
<sequence>MKTMSALVVLAASLAGQASAASLQVAPVLLDLPAPATTATITLRNTDVEPITAQLRIFRWTQENGVERLEPTNDVVASPPLVDLRSRQDYTVRVIRVASRPPGKEEAYRLVIDELPKPKRASGTVALVMRHVVPVFFTGKSASLPAISWSAGQHGRGMTLAAVNSGDTRVRLSAVTLRDASGQVLSAGKGLLGYSLGRSSMRWDIAAPARPTKSGANVTISGMTETGPFNATFPVQTAR</sequence>
<dbReference type="InterPro" id="IPR013783">
    <property type="entry name" value="Ig-like_fold"/>
</dbReference>
<dbReference type="InterPro" id="IPR050643">
    <property type="entry name" value="Periplasmic_pilus_chap"/>
</dbReference>
<dbReference type="KEGG" id="bvv:BHK69_16515"/>
<dbReference type="OrthoDB" id="511700at2"/>
<dbReference type="STRING" id="1526658.BHK69_16515"/>
<dbReference type="GO" id="GO:0030288">
    <property type="term" value="C:outer membrane-bounded periplasmic space"/>
    <property type="evidence" value="ECO:0007669"/>
    <property type="project" value="InterPro"/>
</dbReference>
<evidence type="ECO:0000313" key="4">
    <source>
        <dbReference type="Proteomes" id="UP000094969"/>
    </source>
</evidence>
<keyword evidence="4" id="KW-1185">Reference proteome</keyword>
<dbReference type="Pfam" id="PF00345">
    <property type="entry name" value="PapD_N"/>
    <property type="match status" value="1"/>
</dbReference>
<dbReference type="AlphaFoldDB" id="A0A1D7U382"/>
<evidence type="ECO:0000256" key="1">
    <source>
        <dbReference type="SAM" id="SignalP"/>
    </source>
</evidence>
<keyword evidence="1" id="KW-0732">Signal</keyword>
<reference evidence="3 4" key="1">
    <citation type="journal article" date="2015" name="Antonie Van Leeuwenhoek">
        <title>Bosea vaviloviae sp. nov., a new species of slow-growing rhizobia isolated from nodules of the relict species Vavilovia formosa (Stev.) Fed.</title>
        <authorList>
            <person name="Safronova V.I."/>
            <person name="Kuznetsova I.G."/>
            <person name="Sazanova A.L."/>
            <person name="Kimeklis A.K."/>
            <person name="Belimov A.A."/>
            <person name="Andronov E.E."/>
            <person name="Pinaev A.G."/>
            <person name="Chizhevskaya E.P."/>
            <person name="Pukhaev A.R."/>
            <person name="Popov K.P."/>
            <person name="Willems A."/>
            <person name="Tikhonovich I.A."/>
        </authorList>
    </citation>
    <scope>NUCLEOTIDE SEQUENCE [LARGE SCALE GENOMIC DNA]</scope>
    <source>
        <strain evidence="3 4">Vaf18</strain>
    </source>
</reference>
<accession>A0A1D7U382</accession>
<evidence type="ECO:0000313" key="3">
    <source>
        <dbReference type="EMBL" id="AOO81837.1"/>
    </source>
</evidence>
<feature type="signal peptide" evidence="1">
    <location>
        <begin position="1"/>
        <end position="20"/>
    </location>
</feature>
<feature type="domain" description="Pili assembly chaperone N-terminal" evidence="2">
    <location>
        <begin position="23"/>
        <end position="138"/>
    </location>
</feature>
<protein>
    <recommendedName>
        <fullName evidence="2">Pili assembly chaperone N-terminal domain-containing protein</fullName>
    </recommendedName>
</protein>
<feature type="chain" id="PRO_5009099918" description="Pili assembly chaperone N-terminal domain-containing protein" evidence="1">
    <location>
        <begin position="21"/>
        <end position="239"/>
    </location>
</feature>
<dbReference type="PANTHER" id="PTHR30251">
    <property type="entry name" value="PILUS ASSEMBLY CHAPERONE"/>
    <property type="match status" value="1"/>
</dbReference>
<dbReference type="InterPro" id="IPR016147">
    <property type="entry name" value="Pili_assmbl_chaperone_N"/>
</dbReference>
<dbReference type="Gene3D" id="2.60.40.10">
    <property type="entry name" value="Immunoglobulins"/>
    <property type="match status" value="1"/>
</dbReference>
<gene>
    <name evidence="3" type="ORF">BHK69_16515</name>
</gene>
<dbReference type="EMBL" id="CP017147">
    <property type="protein sequence ID" value="AOO81837.1"/>
    <property type="molecule type" value="Genomic_DNA"/>
</dbReference>
<proteinExistence type="predicted"/>
<dbReference type="InterPro" id="IPR008962">
    <property type="entry name" value="PapD-like_sf"/>
</dbReference>
<dbReference type="RefSeq" id="WP_069691047.1">
    <property type="nucleotide sequence ID" value="NZ_CP017147.1"/>
</dbReference>
<dbReference type="PANTHER" id="PTHR30251:SF4">
    <property type="entry name" value="SLR1668 PROTEIN"/>
    <property type="match status" value="1"/>
</dbReference>